<dbReference type="NCBIfam" id="TIGR03541">
    <property type="entry name" value="reg_near_HchA"/>
    <property type="match status" value="1"/>
</dbReference>
<reference evidence="5" key="1">
    <citation type="submission" date="2013-06" db="EMBL/GenBank/DDBJ databases">
        <title>Functional metagenomics reveals novel beta-galactosidases not predictable from gene sequences.</title>
        <authorList>
            <person name="Cheng J."/>
            <person name="Engel K."/>
            <person name="Romantsov T."/>
            <person name="Neufeld J.D."/>
            <person name="Rose D.R."/>
            <person name="Charles T.C."/>
        </authorList>
    </citation>
    <scope>NUCLEOTIDE SEQUENCE</scope>
</reference>
<evidence type="ECO:0000256" key="1">
    <source>
        <dbReference type="ARBA" id="ARBA00023015"/>
    </source>
</evidence>
<dbReference type="Gene3D" id="3.30.450.80">
    <property type="entry name" value="Transcription factor LuxR-like, autoinducer-binding domain"/>
    <property type="match status" value="1"/>
</dbReference>
<dbReference type="GO" id="GO:0006355">
    <property type="term" value="P:regulation of DNA-templated transcription"/>
    <property type="evidence" value="ECO:0007669"/>
    <property type="project" value="InterPro"/>
</dbReference>
<dbReference type="PANTHER" id="PTHR44688:SF16">
    <property type="entry name" value="DNA-BINDING TRANSCRIPTIONAL ACTIVATOR DEVR_DOSR"/>
    <property type="match status" value="1"/>
</dbReference>
<accession>A0A059Q9J6</accession>
<evidence type="ECO:0000259" key="4">
    <source>
        <dbReference type="PROSITE" id="PS50043"/>
    </source>
</evidence>
<keyword evidence="2" id="KW-0238">DNA-binding</keyword>
<dbReference type="PROSITE" id="PS50043">
    <property type="entry name" value="HTH_LUXR_2"/>
    <property type="match status" value="1"/>
</dbReference>
<dbReference type="AlphaFoldDB" id="A0A059Q9J6"/>
<evidence type="ECO:0000256" key="3">
    <source>
        <dbReference type="ARBA" id="ARBA00023163"/>
    </source>
</evidence>
<dbReference type="GO" id="GO:0003677">
    <property type="term" value="F:DNA binding"/>
    <property type="evidence" value="ECO:0007669"/>
    <property type="project" value="UniProtKB-KW"/>
</dbReference>
<dbReference type="PRINTS" id="PR00038">
    <property type="entry name" value="HTHLUXR"/>
</dbReference>
<dbReference type="PANTHER" id="PTHR44688">
    <property type="entry name" value="DNA-BINDING TRANSCRIPTIONAL ACTIVATOR DEVR_DOSR"/>
    <property type="match status" value="1"/>
</dbReference>
<evidence type="ECO:0000313" key="5">
    <source>
        <dbReference type="EMBL" id="AGW45495.1"/>
    </source>
</evidence>
<dbReference type="SUPFAM" id="SSF75516">
    <property type="entry name" value="Pheromone-binding domain of LuxR-like quorum-sensing transcription factors"/>
    <property type="match status" value="1"/>
</dbReference>
<feature type="domain" description="HTH luxR-type" evidence="4">
    <location>
        <begin position="170"/>
        <end position="235"/>
    </location>
</feature>
<keyword evidence="3" id="KW-0804">Transcription</keyword>
<dbReference type="InterPro" id="IPR000792">
    <property type="entry name" value="Tscrpt_reg_LuxR_C"/>
</dbReference>
<dbReference type="EMBL" id="KF255992">
    <property type="protein sequence ID" value="AGW45495.1"/>
    <property type="molecule type" value="Genomic_DNA"/>
</dbReference>
<dbReference type="CDD" id="cd06170">
    <property type="entry name" value="LuxR_C_like"/>
    <property type="match status" value="1"/>
</dbReference>
<organism evidence="5">
    <name type="scientific">uncultured bacterium Lac35B</name>
    <dbReference type="NCBI Taxonomy" id="1403000"/>
    <lineage>
        <taxon>Bacteria</taxon>
        <taxon>environmental samples</taxon>
    </lineage>
</organism>
<dbReference type="Pfam" id="PF03472">
    <property type="entry name" value="Autoind_bind"/>
    <property type="match status" value="1"/>
</dbReference>
<dbReference type="InterPro" id="IPR016032">
    <property type="entry name" value="Sig_transdc_resp-reg_C-effctor"/>
</dbReference>
<dbReference type="Pfam" id="PF00196">
    <property type="entry name" value="GerE"/>
    <property type="match status" value="1"/>
</dbReference>
<dbReference type="SMART" id="SM00421">
    <property type="entry name" value="HTH_LUXR"/>
    <property type="match status" value="1"/>
</dbReference>
<dbReference type="Gene3D" id="1.10.10.10">
    <property type="entry name" value="Winged helix-like DNA-binding domain superfamily/Winged helix DNA-binding domain"/>
    <property type="match status" value="1"/>
</dbReference>
<sequence length="242" mass="26530">MSDEIAQRAFQTALAMDHERTLSAIQGRVRAFAAPFGFDRFVLFSASATAEAGIEHIYWVEGDWFGEGEAVDALTYVRHCPVTRHMLRASEPFFWTKTRAQQGERYRIVHTPRGAGLHGVQIPVFGPAGLEGAVSLGGERIDASLPVRLALSLVGTAAFLAARRLFEPAAGKEEGRLSAREREVLSWTAIGRRQADIAAMLGLSERTVENHLRRIRRRLGAATTAQAISVAIRLGEIAPESR</sequence>
<dbReference type="SUPFAM" id="SSF46894">
    <property type="entry name" value="C-terminal effector domain of the bipartite response regulators"/>
    <property type="match status" value="1"/>
</dbReference>
<evidence type="ECO:0000256" key="2">
    <source>
        <dbReference type="ARBA" id="ARBA00023125"/>
    </source>
</evidence>
<dbReference type="InterPro" id="IPR005143">
    <property type="entry name" value="TF_LuxR_autoind-bd_dom"/>
</dbReference>
<proteinExistence type="predicted"/>
<dbReference type="InterPro" id="IPR019941">
    <property type="entry name" value="Tscrpt_reg_LuxR_HchA-assoc"/>
</dbReference>
<name>A0A059Q9J6_9BACT</name>
<dbReference type="InterPro" id="IPR036388">
    <property type="entry name" value="WH-like_DNA-bd_sf"/>
</dbReference>
<dbReference type="InterPro" id="IPR036693">
    <property type="entry name" value="TF_LuxR_autoind-bd_dom_sf"/>
</dbReference>
<protein>
    <submittedName>
        <fullName evidence="5">LuxR family transcriptional regulator</fullName>
    </submittedName>
</protein>
<keyword evidence="1" id="KW-0805">Transcription regulation</keyword>